<evidence type="ECO:0000313" key="3">
    <source>
        <dbReference type="Proteomes" id="UP001164748"/>
    </source>
</evidence>
<gene>
    <name evidence="2" type="ORF">N8M53_13305</name>
</gene>
<proteinExistence type="predicted"/>
<geneLocation type="plasmid" evidence="2 3">
    <name>unnamed</name>
</geneLocation>
<dbReference type="Proteomes" id="UP001164748">
    <property type="component" value="Plasmid unnamed"/>
</dbReference>
<dbReference type="EMBL" id="CP114589">
    <property type="protein sequence ID" value="WBA10329.1"/>
    <property type="molecule type" value="Genomic_DNA"/>
</dbReference>
<name>A0AA47KNY1_9GAMM</name>
<dbReference type="Pfam" id="PF21880">
    <property type="entry name" value="DUF6916"/>
    <property type="match status" value="1"/>
</dbReference>
<accession>A0AA47KNY1</accession>
<dbReference type="InterPro" id="IPR054209">
    <property type="entry name" value="DUF6916"/>
</dbReference>
<sequence>MNVLSFQHVNELIDETITLIDGTDTEYAMTLARVDTHPGHGDEVGGHTVENFSLVLKGPEDTRFPQGNYLLTHPALGEQILHMLPVGDATYTININTQA</sequence>
<keyword evidence="2" id="KW-0614">Plasmid</keyword>
<organism evidence="2 3">
    <name type="scientific">Salinivibrio kushneri</name>
    <dbReference type="NCBI Taxonomy" id="1908198"/>
    <lineage>
        <taxon>Bacteria</taxon>
        <taxon>Pseudomonadati</taxon>
        <taxon>Pseudomonadota</taxon>
        <taxon>Gammaproteobacteria</taxon>
        <taxon>Vibrionales</taxon>
        <taxon>Vibrionaceae</taxon>
        <taxon>Salinivibrio</taxon>
    </lineage>
</organism>
<evidence type="ECO:0000259" key="1">
    <source>
        <dbReference type="Pfam" id="PF21880"/>
    </source>
</evidence>
<dbReference type="RefSeq" id="WP_077638308.1">
    <property type="nucleotide sequence ID" value="NZ_CP114589.1"/>
</dbReference>
<feature type="domain" description="DUF6916" evidence="1">
    <location>
        <begin position="4"/>
        <end position="89"/>
    </location>
</feature>
<protein>
    <recommendedName>
        <fullName evidence="1">DUF6916 domain-containing protein</fullName>
    </recommendedName>
</protein>
<reference evidence="2" key="1">
    <citation type="submission" date="2022-09" db="EMBL/GenBank/DDBJ databases">
        <authorList>
            <person name="Li Z.-J."/>
        </authorList>
    </citation>
    <scope>NUCLEOTIDE SEQUENCE</scope>
    <source>
        <strain evidence="2">TGB11</strain>
        <plasmid evidence="2">unnamed</plasmid>
    </source>
</reference>
<dbReference type="AlphaFoldDB" id="A0AA47KNY1"/>
<evidence type="ECO:0000313" key="2">
    <source>
        <dbReference type="EMBL" id="WBA10329.1"/>
    </source>
</evidence>